<feature type="region of interest" description="Disordered" evidence="1">
    <location>
        <begin position="221"/>
        <end position="306"/>
    </location>
</feature>
<evidence type="ECO:0000256" key="1">
    <source>
        <dbReference type="SAM" id="MobiDB-lite"/>
    </source>
</evidence>
<proteinExistence type="predicted"/>
<feature type="compositionally biased region" description="Basic and acidic residues" evidence="1">
    <location>
        <begin position="272"/>
        <end position="288"/>
    </location>
</feature>
<accession>A0A7J6XNS4</accession>
<name>A0A7J6XNS4_TRYCR</name>
<dbReference type="EMBL" id="JABDHM010000260">
    <property type="protein sequence ID" value="KAF5215895.1"/>
    <property type="molecule type" value="Genomic_DNA"/>
</dbReference>
<gene>
    <name evidence="2" type="ORF">ECC02_011389</name>
</gene>
<dbReference type="VEuPathDB" id="TriTrypDB:ECC02_011389"/>
<sequence length="326" mass="36108">MKQHNASKGAECRHPVRQRHGAILAMYEAKATKQLSSAILIASSRFALLFLGASSLSTTPAAAAVDHAAAALTPTERQGRVCGSVCQERSDCHRRRRPSWHRPSRASTHRATHVLGSANTFLQSTVQVLMCVGVCWRSCKEEEHREAHQHSKRHSWMAAIHAVRPKPQQSRTVAAHIHPQKQKKMRILKTRRQAVAVCVWRCGCLPALAAKKTKQEGKKCVLRPTGPRRTPTRHGSLSAPFVAAPPHACSRRGAQGRRHERVGGCASGAVGRETHGTPHRKSAEETIKRGKSRKEKRSILIAPKSKKNEGMECVRFTMHKLITEKD</sequence>
<dbReference type="Proteomes" id="UP000583944">
    <property type="component" value="Unassembled WGS sequence"/>
</dbReference>
<evidence type="ECO:0000313" key="3">
    <source>
        <dbReference type="Proteomes" id="UP000583944"/>
    </source>
</evidence>
<organism evidence="2 3">
    <name type="scientific">Trypanosoma cruzi</name>
    <dbReference type="NCBI Taxonomy" id="5693"/>
    <lineage>
        <taxon>Eukaryota</taxon>
        <taxon>Discoba</taxon>
        <taxon>Euglenozoa</taxon>
        <taxon>Kinetoplastea</taxon>
        <taxon>Metakinetoplastina</taxon>
        <taxon>Trypanosomatida</taxon>
        <taxon>Trypanosomatidae</taxon>
        <taxon>Trypanosoma</taxon>
        <taxon>Schizotrypanum</taxon>
    </lineage>
</organism>
<protein>
    <submittedName>
        <fullName evidence="2">Uncharacterized protein</fullName>
    </submittedName>
</protein>
<evidence type="ECO:0000313" key="2">
    <source>
        <dbReference type="EMBL" id="KAF5215895.1"/>
    </source>
</evidence>
<comment type="caution">
    <text evidence="2">The sequence shown here is derived from an EMBL/GenBank/DDBJ whole genome shotgun (WGS) entry which is preliminary data.</text>
</comment>
<dbReference type="AlphaFoldDB" id="A0A7J6XNS4"/>
<reference evidence="2 3" key="1">
    <citation type="journal article" date="2019" name="Genome Biol. Evol.">
        <title>Nanopore Sequencing Significantly Improves Genome Assembly of the Protozoan Parasite Trypanosoma cruzi.</title>
        <authorList>
            <person name="Diaz-Viraque F."/>
            <person name="Pita S."/>
            <person name="Greif G."/>
            <person name="de Souza R.C.M."/>
            <person name="Iraola G."/>
            <person name="Robello C."/>
        </authorList>
    </citation>
    <scope>NUCLEOTIDE SEQUENCE [LARGE SCALE GENOMIC DNA]</scope>
    <source>
        <strain evidence="2 3">Berenice</strain>
    </source>
</reference>